<dbReference type="AlphaFoldDB" id="A0AAC9ANA7"/>
<evidence type="ECO:0000313" key="2">
    <source>
        <dbReference type="EMBL" id="AMS05352.1"/>
    </source>
</evidence>
<keyword evidence="5" id="KW-1185">Reference proteome</keyword>
<accession>A0AAC9ANA7</accession>
<sequence>MSLLDHDALEIDLFDHYGKDPLTISTPSGRPVATAGPASRRSLTNRGPKAWRIIEDGQTVLTVTDPHRLGRDKFVIEDASGHQFAKATVTSGTGAILLDIEDGTRMKSSPGAGLEPTTQFFRDDVPAAKATWPSEDAGTTRLALNLAPGLPQLHRAALLGAAIILQMLFHKDRRTAYQP</sequence>
<proteinExistence type="predicted"/>
<organism evidence="2 4">
    <name type="scientific">Acidipropionibacterium acidipropionici</name>
    <dbReference type="NCBI Taxonomy" id="1748"/>
    <lineage>
        <taxon>Bacteria</taxon>
        <taxon>Bacillati</taxon>
        <taxon>Actinomycetota</taxon>
        <taxon>Actinomycetes</taxon>
        <taxon>Propionibacteriales</taxon>
        <taxon>Propionibacteriaceae</taxon>
        <taxon>Acidipropionibacterium</taxon>
    </lineage>
</organism>
<dbReference type="Proteomes" id="UP000178666">
    <property type="component" value="Chromosome"/>
</dbReference>
<name>A0AAC9ANA7_9ACTN</name>
<dbReference type="RefSeq" id="WP_062819467.1">
    <property type="nucleotide sequence ID" value="NZ_CP014352.1"/>
</dbReference>
<gene>
    <name evidence="3" type="ORF">A8L58_09130</name>
    <name evidence="2" type="ORF">AXH35_07675</name>
</gene>
<evidence type="ECO:0000313" key="4">
    <source>
        <dbReference type="Proteomes" id="UP000075221"/>
    </source>
</evidence>
<dbReference type="Proteomes" id="UP000075221">
    <property type="component" value="Chromosome"/>
</dbReference>
<protein>
    <submittedName>
        <fullName evidence="2">Uncharacterized protein</fullName>
    </submittedName>
</protein>
<evidence type="ECO:0000313" key="5">
    <source>
        <dbReference type="Proteomes" id="UP000178666"/>
    </source>
</evidence>
<reference evidence="2 4" key="2">
    <citation type="submission" date="2016-02" db="EMBL/GenBank/DDBJ databases">
        <title>Complete Genome Sequence of Propionibacterium acidipropionici ATCC 55737.</title>
        <authorList>
            <person name="Luna Flores C.H."/>
            <person name="Nielsen L.K."/>
            <person name="Marcellin E."/>
        </authorList>
    </citation>
    <scope>NUCLEOTIDE SEQUENCE [LARGE SCALE GENOMIC DNA]</scope>
    <source>
        <strain evidence="2 4">ATCC 55737</strain>
    </source>
</reference>
<reference evidence="3 5" key="1">
    <citation type="journal article" date="2016" name="Plant Dis.">
        <title>Improved production of propionic acid using genome shuffling.</title>
        <authorList>
            <person name="Luna-Flores C.H."/>
            <person name="Palfreyman R.W."/>
            <person name="Kromer J.O."/>
            <person name="Nielsen L.K."/>
            <person name="Marcellin E."/>
        </authorList>
    </citation>
    <scope>NUCLEOTIDE SEQUENCE [LARGE SCALE GENOMIC DNA]</scope>
    <source>
        <strain evidence="3 5">F3E8</strain>
    </source>
</reference>
<evidence type="ECO:0000313" key="3">
    <source>
        <dbReference type="EMBL" id="AOZ46828.1"/>
    </source>
</evidence>
<dbReference type="EMBL" id="CP015970">
    <property type="protein sequence ID" value="AOZ46828.1"/>
    <property type="molecule type" value="Genomic_DNA"/>
</dbReference>
<dbReference type="EMBL" id="CP014352">
    <property type="protein sequence ID" value="AMS05352.1"/>
    <property type="molecule type" value="Genomic_DNA"/>
</dbReference>
<evidence type="ECO:0000256" key="1">
    <source>
        <dbReference type="SAM" id="MobiDB-lite"/>
    </source>
</evidence>
<feature type="region of interest" description="Disordered" evidence="1">
    <location>
        <begin position="26"/>
        <end position="47"/>
    </location>
</feature>